<name>A0ABP6Q026_9ACTN</name>
<evidence type="ECO:0000256" key="2">
    <source>
        <dbReference type="ARBA" id="ARBA00023015"/>
    </source>
</evidence>
<evidence type="ECO:0000259" key="6">
    <source>
        <dbReference type="PROSITE" id="PS51755"/>
    </source>
</evidence>
<dbReference type="PANTHER" id="PTHR48111:SF4">
    <property type="entry name" value="DNA-BINDING DUAL TRANSCRIPTIONAL REGULATOR OMPR"/>
    <property type="match status" value="1"/>
</dbReference>
<comment type="caution">
    <text evidence="7">The sequence shown here is derived from an EMBL/GenBank/DDBJ whole genome shotgun (WGS) entry which is preliminary data.</text>
</comment>
<protein>
    <recommendedName>
        <fullName evidence="6">OmpR/PhoB-type domain-containing protein</fullName>
    </recommendedName>
</protein>
<sequence>MDAALKAVEGLPADQGQLLGVVPLEGTDTALVIVAHTVRLGREPQDPVVHEGLTVDAVSRSALVDGRKIPLTYQEFELLAHLTASPGRVHSRGQLLRAVWGYTEAGSVRTVDVHVHRLRNKLGPYRDRIVTVRRLGYMYTRR</sequence>
<dbReference type="PANTHER" id="PTHR48111">
    <property type="entry name" value="REGULATOR OF RPOS"/>
    <property type="match status" value="1"/>
</dbReference>
<keyword evidence="8" id="KW-1185">Reference proteome</keyword>
<dbReference type="Pfam" id="PF00486">
    <property type="entry name" value="Trans_reg_C"/>
    <property type="match status" value="1"/>
</dbReference>
<dbReference type="SMART" id="SM00862">
    <property type="entry name" value="Trans_reg_C"/>
    <property type="match status" value="1"/>
</dbReference>
<organism evidence="7 8">
    <name type="scientific">Actinocorallia longicatena</name>
    <dbReference type="NCBI Taxonomy" id="111803"/>
    <lineage>
        <taxon>Bacteria</taxon>
        <taxon>Bacillati</taxon>
        <taxon>Actinomycetota</taxon>
        <taxon>Actinomycetes</taxon>
        <taxon>Streptosporangiales</taxon>
        <taxon>Thermomonosporaceae</taxon>
        <taxon>Actinocorallia</taxon>
    </lineage>
</organism>
<dbReference type="SUPFAM" id="SSF46894">
    <property type="entry name" value="C-terminal effector domain of the bipartite response regulators"/>
    <property type="match status" value="1"/>
</dbReference>
<evidence type="ECO:0000256" key="1">
    <source>
        <dbReference type="ARBA" id="ARBA00022553"/>
    </source>
</evidence>
<dbReference type="PROSITE" id="PS51755">
    <property type="entry name" value="OMPR_PHOB"/>
    <property type="match status" value="1"/>
</dbReference>
<dbReference type="Proteomes" id="UP001501237">
    <property type="component" value="Unassembled WGS sequence"/>
</dbReference>
<dbReference type="EMBL" id="BAAAUV010000002">
    <property type="protein sequence ID" value="GAA3196616.1"/>
    <property type="molecule type" value="Genomic_DNA"/>
</dbReference>
<feature type="DNA-binding region" description="OmpR/PhoB-type" evidence="5">
    <location>
        <begin position="45"/>
        <end position="141"/>
    </location>
</feature>
<reference evidence="8" key="1">
    <citation type="journal article" date="2019" name="Int. J. Syst. Evol. Microbiol.">
        <title>The Global Catalogue of Microorganisms (GCM) 10K type strain sequencing project: providing services to taxonomists for standard genome sequencing and annotation.</title>
        <authorList>
            <consortium name="The Broad Institute Genomics Platform"/>
            <consortium name="The Broad Institute Genome Sequencing Center for Infectious Disease"/>
            <person name="Wu L."/>
            <person name="Ma J."/>
        </authorList>
    </citation>
    <scope>NUCLEOTIDE SEQUENCE [LARGE SCALE GENOMIC DNA]</scope>
    <source>
        <strain evidence="8">JCM 9377</strain>
    </source>
</reference>
<dbReference type="InterPro" id="IPR001867">
    <property type="entry name" value="OmpR/PhoB-type_DNA-bd"/>
</dbReference>
<keyword evidence="3 5" id="KW-0238">DNA-binding</keyword>
<dbReference type="CDD" id="cd00383">
    <property type="entry name" value="trans_reg_C"/>
    <property type="match status" value="1"/>
</dbReference>
<evidence type="ECO:0000256" key="4">
    <source>
        <dbReference type="ARBA" id="ARBA00023163"/>
    </source>
</evidence>
<dbReference type="Gene3D" id="1.10.10.10">
    <property type="entry name" value="Winged helix-like DNA-binding domain superfamily/Winged helix DNA-binding domain"/>
    <property type="match status" value="1"/>
</dbReference>
<accession>A0ABP6Q026</accession>
<keyword evidence="4" id="KW-0804">Transcription</keyword>
<evidence type="ECO:0000313" key="8">
    <source>
        <dbReference type="Proteomes" id="UP001501237"/>
    </source>
</evidence>
<keyword evidence="1" id="KW-0597">Phosphoprotein</keyword>
<keyword evidence="2" id="KW-0805">Transcription regulation</keyword>
<evidence type="ECO:0000256" key="3">
    <source>
        <dbReference type="ARBA" id="ARBA00023125"/>
    </source>
</evidence>
<evidence type="ECO:0000256" key="5">
    <source>
        <dbReference type="PROSITE-ProRule" id="PRU01091"/>
    </source>
</evidence>
<feature type="domain" description="OmpR/PhoB-type" evidence="6">
    <location>
        <begin position="45"/>
        <end position="141"/>
    </location>
</feature>
<evidence type="ECO:0000313" key="7">
    <source>
        <dbReference type="EMBL" id="GAA3196616.1"/>
    </source>
</evidence>
<dbReference type="InterPro" id="IPR039420">
    <property type="entry name" value="WalR-like"/>
</dbReference>
<dbReference type="InterPro" id="IPR036388">
    <property type="entry name" value="WH-like_DNA-bd_sf"/>
</dbReference>
<dbReference type="InterPro" id="IPR016032">
    <property type="entry name" value="Sig_transdc_resp-reg_C-effctor"/>
</dbReference>
<dbReference type="RefSeq" id="WP_344822084.1">
    <property type="nucleotide sequence ID" value="NZ_BAAAUV010000002.1"/>
</dbReference>
<proteinExistence type="predicted"/>
<gene>
    <name evidence="7" type="ORF">GCM10010468_07320</name>
</gene>